<organism evidence="2 3">
    <name type="scientific">Lineolata rhizophorae</name>
    <dbReference type="NCBI Taxonomy" id="578093"/>
    <lineage>
        <taxon>Eukaryota</taxon>
        <taxon>Fungi</taxon>
        <taxon>Dikarya</taxon>
        <taxon>Ascomycota</taxon>
        <taxon>Pezizomycotina</taxon>
        <taxon>Dothideomycetes</taxon>
        <taxon>Dothideomycetes incertae sedis</taxon>
        <taxon>Lineolatales</taxon>
        <taxon>Lineolataceae</taxon>
        <taxon>Lineolata</taxon>
    </lineage>
</organism>
<sequence>MPFLSPPRGPRMIVVGRGLGWPSWVAGTALTTYIHTGAAVPLRPAPPPPHLELAQLTCAGSHGLTNPQHRGHRGPWHHAAIA</sequence>
<evidence type="ECO:0000313" key="3">
    <source>
        <dbReference type="Proteomes" id="UP000799766"/>
    </source>
</evidence>
<accession>A0A6A6P7S8</accession>
<proteinExistence type="predicted"/>
<name>A0A6A6P7S8_9PEZI</name>
<evidence type="ECO:0000313" key="2">
    <source>
        <dbReference type="EMBL" id="KAF2459812.1"/>
    </source>
</evidence>
<evidence type="ECO:0000256" key="1">
    <source>
        <dbReference type="SAM" id="MobiDB-lite"/>
    </source>
</evidence>
<dbReference type="EMBL" id="MU001674">
    <property type="protein sequence ID" value="KAF2459812.1"/>
    <property type="molecule type" value="Genomic_DNA"/>
</dbReference>
<dbReference type="AlphaFoldDB" id="A0A6A6P7S8"/>
<dbReference type="Proteomes" id="UP000799766">
    <property type="component" value="Unassembled WGS sequence"/>
</dbReference>
<keyword evidence="3" id="KW-1185">Reference proteome</keyword>
<gene>
    <name evidence="2" type="ORF">BDY21DRAFT_336554</name>
</gene>
<feature type="region of interest" description="Disordered" evidence="1">
    <location>
        <begin position="60"/>
        <end position="82"/>
    </location>
</feature>
<reference evidence="2" key="1">
    <citation type="journal article" date="2020" name="Stud. Mycol.">
        <title>101 Dothideomycetes genomes: a test case for predicting lifestyles and emergence of pathogens.</title>
        <authorList>
            <person name="Haridas S."/>
            <person name="Albert R."/>
            <person name="Binder M."/>
            <person name="Bloem J."/>
            <person name="Labutti K."/>
            <person name="Salamov A."/>
            <person name="Andreopoulos B."/>
            <person name="Baker S."/>
            <person name="Barry K."/>
            <person name="Bills G."/>
            <person name="Bluhm B."/>
            <person name="Cannon C."/>
            <person name="Castanera R."/>
            <person name="Culley D."/>
            <person name="Daum C."/>
            <person name="Ezra D."/>
            <person name="Gonzalez J."/>
            <person name="Henrissat B."/>
            <person name="Kuo A."/>
            <person name="Liang C."/>
            <person name="Lipzen A."/>
            <person name="Lutzoni F."/>
            <person name="Magnuson J."/>
            <person name="Mondo S."/>
            <person name="Nolan M."/>
            <person name="Ohm R."/>
            <person name="Pangilinan J."/>
            <person name="Park H.-J."/>
            <person name="Ramirez L."/>
            <person name="Alfaro M."/>
            <person name="Sun H."/>
            <person name="Tritt A."/>
            <person name="Yoshinaga Y."/>
            <person name="Zwiers L.-H."/>
            <person name="Turgeon B."/>
            <person name="Goodwin S."/>
            <person name="Spatafora J."/>
            <person name="Crous P."/>
            <person name="Grigoriev I."/>
        </authorList>
    </citation>
    <scope>NUCLEOTIDE SEQUENCE</scope>
    <source>
        <strain evidence="2">ATCC 16933</strain>
    </source>
</reference>
<protein>
    <submittedName>
        <fullName evidence="2">Uncharacterized protein</fullName>
    </submittedName>
</protein>